<evidence type="ECO:0000313" key="1">
    <source>
        <dbReference type="Proteomes" id="UP000887580"/>
    </source>
</evidence>
<dbReference type="WBParaSite" id="PS1159_v2.g18468.t1">
    <property type="protein sequence ID" value="PS1159_v2.g18468.t1"/>
    <property type="gene ID" value="PS1159_v2.g18468"/>
</dbReference>
<name>A0AC35FL71_9BILA</name>
<evidence type="ECO:0000313" key="2">
    <source>
        <dbReference type="WBParaSite" id="PS1159_v2.g18468.t1"/>
    </source>
</evidence>
<organism evidence="1 2">
    <name type="scientific">Panagrolaimus sp. PS1159</name>
    <dbReference type="NCBI Taxonomy" id="55785"/>
    <lineage>
        <taxon>Eukaryota</taxon>
        <taxon>Metazoa</taxon>
        <taxon>Ecdysozoa</taxon>
        <taxon>Nematoda</taxon>
        <taxon>Chromadorea</taxon>
        <taxon>Rhabditida</taxon>
        <taxon>Tylenchina</taxon>
        <taxon>Panagrolaimomorpha</taxon>
        <taxon>Panagrolaimoidea</taxon>
        <taxon>Panagrolaimidae</taxon>
        <taxon>Panagrolaimus</taxon>
    </lineage>
</organism>
<dbReference type="Proteomes" id="UP000887580">
    <property type="component" value="Unplaced"/>
</dbReference>
<reference evidence="2" key="1">
    <citation type="submission" date="2022-11" db="UniProtKB">
        <authorList>
            <consortium name="WormBaseParasite"/>
        </authorList>
    </citation>
    <scope>IDENTIFICATION</scope>
</reference>
<proteinExistence type="predicted"/>
<sequence length="294" mass="33526">MKYSLNGWVFWLLVFCLFLNCFSKQWTEDDEKRRIAKIKEDELRQFKAEMGSGRSGFGSSDSFYGESEIPSAGIDYSGEAYPRYRASPQKNSPIRQITQSSAPRFTPSPAFITPTGNSTIEKINWCFHCASPIRILSEPMQLAVQNLLDVRRAKYPKDAIVPDCNNPANIKRLPKQQCKHSYCQTLVLTEHERGVSFAIRGCAENFAAVDESILNERGDNQCVKLHGSLDLRECVCKNRKYCYRGETDDKIEAASQQVVKFYANAQNSIPPKLPFNSFSYILLICHIFIFRCIL</sequence>
<accession>A0AC35FL71</accession>
<protein>
    <submittedName>
        <fullName evidence="2">Uncharacterized protein</fullName>
    </submittedName>
</protein>